<dbReference type="EMBL" id="JAAAJA010000581">
    <property type="protein sequence ID" value="KAG0251602.1"/>
    <property type="molecule type" value="Genomic_DNA"/>
</dbReference>
<feature type="region of interest" description="Disordered" evidence="1">
    <location>
        <begin position="38"/>
        <end position="67"/>
    </location>
</feature>
<name>A0A9P6PS80_9FUNG</name>
<dbReference type="OrthoDB" id="10551296at2759"/>
<dbReference type="AlphaFoldDB" id="A0A9P6PS80"/>
<reference evidence="2" key="1">
    <citation type="journal article" date="2020" name="Fungal Divers.">
        <title>Resolving the Mortierellaceae phylogeny through synthesis of multi-gene phylogenetics and phylogenomics.</title>
        <authorList>
            <person name="Vandepol N."/>
            <person name="Liber J."/>
            <person name="Desiro A."/>
            <person name="Na H."/>
            <person name="Kennedy M."/>
            <person name="Barry K."/>
            <person name="Grigoriev I.V."/>
            <person name="Miller A.N."/>
            <person name="O'Donnell K."/>
            <person name="Stajich J.E."/>
            <person name="Bonito G."/>
        </authorList>
    </citation>
    <scope>NUCLEOTIDE SEQUENCE</scope>
    <source>
        <strain evidence="2">KOD948</strain>
    </source>
</reference>
<evidence type="ECO:0000313" key="3">
    <source>
        <dbReference type="Proteomes" id="UP000726737"/>
    </source>
</evidence>
<proteinExistence type="predicted"/>
<accession>A0A9P6PS80</accession>
<gene>
    <name evidence="2" type="ORF">BG011_007504</name>
</gene>
<keyword evidence="3" id="KW-1185">Reference proteome</keyword>
<sequence>MTRAARQEPSRTGSYFLTLKNLDLHLGLIAKGIGVAREAASGNASGDSAEGGKEQKKTPKRSQPVITLEHLDVSLTNTQSSITPEESQRLELINKEFLEDRDGEMSNGTGSHELG</sequence>
<evidence type="ECO:0000313" key="2">
    <source>
        <dbReference type="EMBL" id="KAG0251602.1"/>
    </source>
</evidence>
<evidence type="ECO:0000256" key="1">
    <source>
        <dbReference type="SAM" id="MobiDB-lite"/>
    </source>
</evidence>
<organism evidence="2 3">
    <name type="scientific">Mortierella polycephala</name>
    <dbReference type="NCBI Taxonomy" id="41804"/>
    <lineage>
        <taxon>Eukaryota</taxon>
        <taxon>Fungi</taxon>
        <taxon>Fungi incertae sedis</taxon>
        <taxon>Mucoromycota</taxon>
        <taxon>Mortierellomycotina</taxon>
        <taxon>Mortierellomycetes</taxon>
        <taxon>Mortierellales</taxon>
        <taxon>Mortierellaceae</taxon>
        <taxon>Mortierella</taxon>
    </lineage>
</organism>
<feature type="compositionally biased region" description="Polar residues" evidence="1">
    <location>
        <begin position="106"/>
        <end position="115"/>
    </location>
</feature>
<comment type="caution">
    <text evidence="2">The sequence shown here is derived from an EMBL/GenBank/DDBJ whole genome shotgun (WGS) entry which is preliminary data.</text>
</comment>
<protein>
    <submittedName>
        <fullName evidence="2">Uncharacterized protein</fullName>
    </submittedName>
</protein>
<dbReference type="Proteomes" id="UP000726737">
    <property type="component" value="Unassembled WGS sequence"/>
</dbReference>
<feature type="region of interest" description="Disordered" evidence="1">
    <location>
        <begin position="96"/>
        <end position="115"/>
    </location>
</feature>